<gene>
    <name evidence="15" type="primary">TXNIP</name>
</gene>
<sequence>MVMFKKMKSFEVVFSDPAKTYRSGEKVAGKVLLEVAEVTRVAAVKVLAVGEARVEWTEGSKRPKEVVEYVRYEDVLLLDNQPTVCRKDTYLHGDITVKSHVSSVFFFFFFFFFKNRPMPTSYKGKHGCVEYWVKVFLEFPSQPALEIKKTFEVVEAIDVNTPELVSPVIGTKQQKVSCMFISDGKVSIAAKIERKGFCEGDEICIDADFQNACSRIVVPKAAILAKHTYLANGKTKVFREKLSSVRGDHIISGMSEAWRGKSLRIPKIKPSILGCNIIRVEYSLLIYVHVPGSKKTILDLPLVIGTIPYNGPCSRSSSLSSQISTEMSWGQFSLPDQFEVSIAPPCYGDVAREDHRLDRPTTPLLDDGDSFDSPLFMYAPQFQFVPPPTYTEVDPVSEAKAE</sequence>
<dbReference type="Bgee" id="ENSLACG00000012529">
    <property type="expression patterns" value="Expressed in post-anal tail muscle and 6 other cell types or tissues"/>
</dbReference>
<keyword evidence="9" id="KW-0804">Transcription</keyword>
<dbReference type="InterPro" id="IPR050357">
    <property type="entry name" value="Arrestin_domain-protein"/>
</dbReference>
<dbReference type="InterPro" id="IPR014752">
    <property type="entry name" value="Arrestin-like_C"/>
</dbReference>
<accession>H3AX56</accession>
<dbReference type="InterPro" id="IPR011021">
    <property type="entry name" value="Arrestin-like_N"/>
</dbReference>
<dbReference type="PANTHER" id="PTHR11188">
    <property type="entry name" value="ARRESTIN DOMAIN CONTAINING PROTEIN"/>
    <property type="match status" value="1"/>
</dbReference>
<evidence type="ECO:0000313" key="15">
    <source>
        <dbReference type="Ensembl" id="ENSLACP00000014227.1"/>
    </source>
</evidence>
<dbReference type="HOGENOM" id="CLU_039221_1_1_1"/>
<evidence type="ECO:0000259" key="14">
    <source>
        <dbReference type="SMART" id="SM01017"/>
    </source>
</evidence>
<keyword evidence="5" id="KW-0597">Phosphoprotein</keyword>
<dbReference type="GO" id="GO:0005737">
    <property type="term" value="C:cytoplasm"/>
    <property type="evidence" value="ECO:0007669"/>
    <property type="project" value="UniProtKB-SubCell"/>
</dbReference>
<dbReference type="Proteomes" id="UP000008672">
    <property type="component" value="Unassembled WGS sequence"/>
</dbReference>
<evidence type="ECO:0000256" key="5">
    <source>
        <dbReference type="ARBA" id="ARBA00022553"/>
    </source>
</evidence>
<dbReference type="GO" id="GO:0015031">
    <property type="term" value="P:protein transport"/>
    <property type="evidence" value="ECO:0007669"/>
    <property type="project" value="TreeGrafter"/>
</dbReference>
<feature type="domain" description="Arrestin C-terminal-like" evidence="14">
    <location>
        <begin position="182"/>
        <end position="309"/>
    </location>
</feature>
<evidence type="ECO:0000256" key="10">
    <source>
        <dbReference type="ARBA" id="ARBA00023306"/>
    </source>
</evidence>
<dbReference type="STRING" id="7897.ENSLACP00000014227"/>
<dbReference type="EMBL" id="AFYH01035234">
    <property type="status" value="NOT_ANNOTATED_CDS"/>
    <property type="molecule type" value="Genomic_DNA"/>
</dbReference>
<evidence type="ECO:0000256" key="8">
    <source>
        <dbReference type="ARBA" id="ARBA00023157"/>
    </source>
</evidence>
<dbReference type="AlphaFoldDB" id="H3AX56"/>
<dbReference type="Pfam" id="PF00339">
    <property type="entry name" value="Arrestin_N"/>
    <property type="match status" value="1"/>
</dbReference>
<protein>
    <recommendedName>
        <fullName evidence="11">Thioredoxin-interacting protein</fullName>
    </recommendedName>
</protein>
<dbReference type="Gene3D" id="2.60.40.640">
    <property type="match status" value="2"/>
</dbReference>
<dbReference type="GO" id="GO:0031625">
    <property type="term" value="F:ubiquitin protein ligase binding"/>
    <property type="evidence" value="ECO:0007669"/>
    <property type="project" value="TreeGrafter"/>
</dbReference>
<dbReference type="GeneTree" id="ENSGT00940000158522"/>
<comment type="function">
    <text evidence="12">May act as an oxidative stress mediator by inhibiting thioredoxin activity or by limiting its bioavailability. Interacts with COPS5 and restores COPS5-induced suppression of CDKN1B stability, blocking the COPS5-mediated translocation of CDKN1B from the nucleus to the cytoplasm. Functions as a transcriptional repressor, possibly by acting as a bridge molecule between transcription factors and corepressor complexes, and over-expression will induce G0/G1 cell cycle arrest. Required for the maturation of natural killer cells. Acts as a suppressor of tumor cell growth. Inhibits the proteasomal degradation of DDIT4, and thereby contributes to the inhibition of the mammalian target of rapamycin complex 1 (mTORC1).</text>
</comment>
<evidence type="ECO:0000256" key="12">
    <source>
        <dbReference type="ARBA" id="ARBA00045565"/>
    </source>
</evidence>
<name>H3AX56_LATCH</name>
<dbReference type="InterPro" id="IPR011022">
    <property type="entry name" value="Arrestin_C-like"/>
</dbReference>
<keyword evidence="6" id="KW-0832">Ubl conjugation</keyword>
<evidence type="ECO:0000256" key="11">
    <source>
        <dbReference type="ARBA" id="ARBA00039479"/>
    </source>
</evidence>
<keyword evidence="8" id="KW-1015">Disulfide bond</keyword>
<evidence type="ECO:0000256" key="3">
    <source>
        <dbReference type="ARBA" id="ARBA00022490"/>
    </source>
</evidence>
<organism evidence="15 16">
    <name type="scientific">Latimeria chalumnae</name>
    <name type="common">Coelacanth</name>
    <dbReference type="NCBI Taxonomy" id="7897"/>
    <lineage>
        <taxon>Eukaryota</taxon>
        <taxon>Metazoa</taxon>
        <taxon>Chordata</taxon>
        <taxon>Craniata</taxon>
        <taxon>Vertebrata</taxon>
        <taxon>Euteleostomi</taxon>
        <taxon>Coelacanthiformes</taxon>
        <taxon>Coelacanthidae</taxon>
        <taxon>Latimeria</taxon>
    </lineage>
</organism>
<reference evidence="16" key="1">
    <citation type="submission" date="2011-08" db="EMBL/GenBank/DDBJ databases">
        <title>The draft genome of Latimeria chalumnae.</title>
        <authorList>
            <person name="Di Palma F."/>
            <person name="Alfoldi J."/>
            <person name="Johnson J."/>
            <person name="Berlin A."/>
            <person name="Gnerre S."/>
            <person name="Jaffe D."/>
            <person name="MacCallum I."/>
            <person name="Young S."/>
            <person name="Walker B.J."/>
            <person name="Lander E."/>
            <person name="Lindblad-Toh K."/>
        </authorList>
    </citation>
    <scope>NUCLEOTIDE SEQUENCE [LARGE SCALE GENOMIC DNA]</scope>
    <source>
        <strain evidence="16">Wild caught</strain>
    </source>
</reference>
<reference evidence="15" key="2">
    <citation type="submission" date="2025-08" db="UniProtKB">
        <authorList>
            <consortium name="Ensembl"/>
        </authorList>
    </citation>
    <scope>IDENTIFICATION</scope>
</reference>
<dbReference type="OMA" id="TKKYFEV"/>
<dbReference type="Pfam" id="PF02752">
    <property type="entry name" value="Arrestin_C"/>
    <property type="match status" value="1"/>
</dbReference>
<evidence type="ECO:0000256" key="4">
    <source>
        <dbReference type="ARBA" id="ARBA00022499"/>
    </source>
</evidence>
<comment type="subunit">
    <text evidence="13">Homodimer; disulfide-linked. Interacts with TXN/thioredoxin through its redox-active site. Interacts with transcriptional repressors ZBTB16, ZBTB32 and HDAC1. Interacts with DDIT4.</text>
</comment>
<dbReference type="FunCoup" id="H3AX56">
    <property type="interactions" value="992"/>
</dbReference>
<dbReference type="SMART" id="SM01017">
    <property type="entry name" value="Arrestin_C"/>
    <property type="match status" value="1"/>
</dbReference>
<dbReference type="eggNOG" id="KOG3780">
    <property type="taxonomic scope" value="Eukaryota"/>
</dbReference>
<evidence type="ECO:0000313" key="16">
    <source>
        <dbReference type="Proteomes" id="UP000008672"/>
    </source>
</evidence>
<evidence type="ECO:0000256" key="1">
    <source>
        <dbReference type="ARBA" id="ARBA00004496"/>
    </source>
</evidence>
<comment type="similarity">
    <text evidence="2">Belongs to the arrestin family.</text>
</comment>
<keyword evidence="7" id="KW-0805">Transcription regulation</keyword>
<evidence type="ECO:0000256" key="7">
    <source>
        <dbReference type="ARBA" id="ARBA00023015"/>
    </source>
</evidence>
<evidence type="ECO:0000256" key="13">
    <source>
        <dbReference type="ARBA" id="ARBA00046869"/>
    </source>
</evidence>
<evidence type="ECO:0000256" key="2">
    <source>
        <dbReference type="ARBA" id="ARBA00005298"/>
    </source>
</evidence>
<dbReference type="InParanoid" id="H3AX56"/>
<dbReference type="EMBL" id="AFYH01035235">
    <property type="status" value="NOT_ANNOTATED_CDS"/>
    <property type="molecule type" value="Genomic_DNA"/>
</dbReference>
<dbReference type="PANTHER" id="PTHR11188:SF14">
    <property type="entry name" value="THIOREDOXIN-INTERACTING PROTEIN"/>
    <property type="match status" value="1"/>
</dbReference>
<dbReference type="InterPro" id="IPR014756">
    <property type="entry name" value="Ig_E-set"/>
</dbReference>
<keyword evidence="4" id="KW-1017">Isopeptide bond</keyword>
<keyword evidence="16" id="KW-1185">Reference proteome</keyword>
<reference evidence="15" key="3">
    <citation type="submission" date="2025-09" db="UniProtKB">
        <authorList>
            <consortium name="Ensembl"/>
        </authorList>
    </citation>
    <scope>IDENTIFICATION</scope>
</reference>
<keyword evidence="3" id="KW-0963">Cytoplasm</keyword>
<proteinExistence type="inferred from homology"/>
<keyword evidence="10" id="KW-0131">Cell cycle</keyword>
<dbReference type="Ensembl" id="ENSLACT00000014327.1">
    <property type="protein sequence ID" value="ENSLACP00000014227.1"/>
    <property type="gene ID" value="ENSLACG00000012529.1"/>
</dbReference>
<comment type="subcellular location">
    <subcellularLocation>
        <location evidence="1">Cytoplasm</location>
    </subcellularLocation>
</comment>
<evidence type="ECO:0000256" key="6">
    <source>
        <dbReference type="ARBA" id="ARBA00022843"/>
    </source>
</evidence>
<dbReference type="SUPFAM" id="SSF81296">
    <property type="entry name" value="E set domains"/>
    <property type="match status" value="2"/>
</dbReference>
<evidence type="ECO:0000256" key="9">
    <source>
        <dbReference type="ARBA" id="ARBA00023163"/>
    </source>
</evidence>